<dbReference type="OrthoDB" id="1594986at2759"/>
<dbReference type="Gene3D" id="3.10.20.90">
    <property type="entry name" value="Phosphatidylinositol 3-kinase Catalytic Subunit, Chain A, domain 1"/>
    <property type="match status" value="1"/>
</dbReference>
<dbReference type="PANTHER" id="PTHR47339:SF1">
    <property type="entry name" value="CELL DIVISION CONTROL PROTEIN 24"/>
    <property type="match status" value="1"/>
</dbReference>
<dbReference type="GO" id="GO:0005737">
    <property type="term" value="C:cytoplasm"/>
    <property type="evidence" value="ECO:0007669"/>
    <property type="project" value="TreeGrafter"/>
</dbReference>
<feature type="compositionally biased region" description="Low complexity" evidence="1">
    <location>
        <begin position="190"/>
        <end position="229"/>
    </location>
</feature>
<feature type="region of interest" description="Disordered" evidence="1">
    <location>
        <begin position="188"/>
        <end position="244"/>
    </location>
</feature>
<comment type="caution">
    <text evidence="3">The sequence shown here is derived from an EMBL/GenBank/DDBJ whole genome shotgun (WGS) entry which is preliminary data.</text>
</comment>
<dbReference type="InterPro" id="IPR053026">
    <property type="entry name" value="CDC42_GEF"/>
</dbReference>
<dbReference type="EMBL" id="CAJVPK010000443">
    <property type="protein sequence ID" value="CAG8511226.1"/>
    <property type="molecule type" value="Genomic_DNA"/>
</dbReference>
<dbReference type="GO" id="GO:0043332">
    <property type="term" value="C:mating projection tip"/>
    <property type="evidence" value="ECO:0007669"/>
    <property type="project" value="TreeGrafter"/>
</dbReference>
<dbReference type="GO" id="GO:0030010">
    <property type="term" value="P:establishment of cell polarity"/>
    <property type="evidence" value="ECO:0007669"/>
    <property type="project" value="TreeGrafter"/>
</dbReference>
<dbReference type="InterPro" id="IPR053793">
    <property type="entry name" value="PB1-like"/>
</dbReference>
<feature type="compositionally biased region" description="Low complexity" evidence="1">
    <location>
        <begin position="47"/>
        <end position="61"/>
    </location>
</feature>
<dbReference type="FunFam" id="3.10.20.90:FF:000176">
    <property type="entry name" value="Rho guanyl nucleotide exchange factor"/>
    <property type="match status" value="1"/>
</dbReference>
<dbReference type="PROSITE" id="PS51745">
    <property type="entry name" value="PB1"/>
    <property type="match status" value="1"/>
</dbReference>
<dbReference type="CDD" id="cd05992">
    <property type="entry name" value="PB1"/>
    <property type="match status" value="1"/>
</dbReference>
<evidence type="ECO:0000256" key="1">
    <source>
        <dbReference type="SAM" id="MobiDB-lite"/>
    </source>
</evidence>
<protein>
    <submittedName>
        <fullName evidence="3">564_t:CDS:1</fullName>
    </submittedName>
</protein>
<feature type="compositionally biased region" description="Polar residues" evidence="1">
    <location>
        <begin position="235"/>
        <end position="244"/>
    </location>
</feature>
<reference evidence="3" key="1">
    <citation type="submission" date="2021-06" db="EMBL/GenBank/DDBJ databases">
        <authorList>
            <person name="Kallberg Y."/>
            <person name="Tangrot J."/>
            <person name="Rosling A."/>
        </authorList>
    </citation>
    <scope>NUCLEOTIDE SEQUENCE</scope>
    <source>
        <strain evidence="3">AZ414A</strain>
    </source>
</reference>
<dbReference type="Proteomes" id="UP000789706">
    <property type="component" value="Unassembled WGS sequence"/>
</dbReference>
<keyword evidence="4" id="KW-1185">Reference proteome</keyword>
<dbReference type="Pfam" id="PF00564">
    <property type="entry name" value="PB1"/>
    <property type="match status" value="1"/>
</dbReference>
<accession>A0A9N9F541</accession>
<name>A0A9N9F541_9GLOM</name>
<dbReference type="PANTHER" id="PTHR47339">
    <property type="entry name" value="CELL DIVISION CONTROL PROTEIN 24"/>
    <property type="match status" value="1"/>
</dbReference>
<dbReference type="AlphaFoldDB" id="A0A9N9F541"/>
<evidence type="ECO:0000313" key="3">
    <source>
        <dbReference type="EMBL" id="CAG8511226.1"/>
    </source>
</evidence>
<dbReference type="GO" id="GO:0000935">
    <property type="term" value="C:division septum"/>
    <property type="evidence" value="ECO:0007669"/>
    <property type="project" value="TreeGrafter"/>
</dbReference>
<dbReference type="InterPro" id="IPR000270">
    <property type="entry name" value="PB1_dom"/>
</dbReference>
<proteinExistence type="predicted"/>
<organism evidence="3 4">
    <name type="scientific">Diversispora eburnea</name>
    <dbReference type="NCBI Taxonomy" id="1213867"/>
    <lineage>
        <taxon>Eukaryota</taxon>
        <taxon>Fungi</taxon>
        <taxon>Fungi incertae sedis</taxon>
        <taxon>Mucoromycota</taxon>
        <taxon>Glomeromycotina</taxon>
        <taxon>Glomeromycetes</taxon>
        <taxon>Diversisporales</taxon>
        <taxon>Diversisporaceae</taxon>
        <taxon>Diversispora</taxon>
    </lineage>
</organism>
<sequence>MPPLPRNGSNTATPTMATFPSGAIMGENSGYHPNSPPQSYPGSPEQSTRSSTSTTHSNPTSIWQRRSVEHPSPLADTIAKFMLTEDDEYMAPPPIMQRAHSHSAAAGQTFQQTVGTLPSTLQSNTIQPNLVQPNSTQPNPTQLPTVVNRMRSQSSPNIQAIQEWEGTETLPDLPNSTNVVRTIASNVFHSTGTQQRDSGSSTSSRTSVQSAPNAPINSAPTNNAPTNSAPSPPNGHTNGHQHSLSNFSTTMKIKVNYADDIFVIVVPQDIEYRELCDRVERKIRLCSTRRDESIPIRIKYQDEDSDYITINSDEDVLMAFEGRLAAGGNFVNLYVS</sequence>
<feature type="compositionally biased region" description="Polar residues" evidence="1">
    <location>
        <begin position="7"/>
        <end position="18"/>
    </location>
</feature>
<dbReference type="SUPFAM" id="SSF54277">
    <property type="entry name" value="CAD &amp; PB1 domains"/>
    <property type="match status" value="1"/>
</dbReference>
<dbReference type="SMART" id="SM00666">
    <property type="entry name" value="PB1"/>
    <property type="match status" value="1"/>
</dbReference>
<evidence type="ECO:0000259" key="2">
    <source>
        <dbReference type="PROSITE" id="PS51745"/>
    </source>
</evidence>
<evidence type="ECO:0000313" key="4">
    <source>
        <dbReference type="Proteomes" id="UP000789706"/>
    </source>
</evidence>
<gene>
    <name evidence="3" type="ORF">DEBURN_LOCUS5187</name>
</gene>
<dbReference type="GO" id="GO:0031106">
    <property type="term" value="P:septin ring organization"/>
    <property type="evidence" value="ECO:0007669"/>
    <property type="project" value="TreeGrafter"/>
</dbReference>
<feature type="domain" description="PB1" evidence="2">
    <location>
        <begin position="250"/>
        <end position="336"/>
    </location>
</feature>
<feature type="region of interest" description="Disordered" evidence="1">
    <location>
        <begin position="1"/>
        <end position="71"/>
    </location>
</feature>
<dbReference type="GO" id="GO:0005634">
    <property type="term" value="C:nucleus"/>
    <property type="evidence" value="ECO:0007669"/>
    <property type="project" value="TreeGrafter"/>
</dbReference>